<keyword evidence="2" id="KW-1185">Reference proteome</keyword>
<protein>
    <submittedName>
        <fullName evidence="1">Uncharacterized protein</fullName>
    </submittedName>
</protein>
<accession>A0A9W7L2C5</accession>
<dbReference type="Proteomes" id="UP001165065">
    <property type="component" value="Unassembled WGS sequence"/>
</dbReference>
<gene>
    <name evidence="1" type="ORF">TrCOL_g4109</name>
</gene>
<dbReference type="EMBL" id="BRYA01000597">
    <property type="protein sequence ID" value="GMI24945.1"/>
    <property type="molecule type" value="Genomic_DNA"/>
</dbReference>
<proteinExistence type="predicted"/>
<evidence type="ECO:0000313" key="2">
    <source>
        <dbReference type="Proteomes" id="UP001165065"/>
    </source>
</evidence>
<reference evidence="2" key="1">
    <citation type="journal article" date="2023" name="Commun. Biol.">
        <title>Genome analysis of Parmales, the sister group of diatoms, reveals the evolutionary specialization of diatoms from phago-mixotrophs to photoautotrophs.</title>
        <authorList>
            <person name="Ban H."/>
            <person name="Sato S."/>
            <person name="Yoshikawa S."/>
            <person name="Yamada K."/>
            <person name="Nakamura Y."/>
            <person name="Ichinomiya M."/>
            <person name="Sato N."/>
            <person name="Blanc-Mathieu R."/>
            <person name="Endo H."/>
            <person name="Kuwata A."/>
            <person name="Ogata H."/>
        </authorList>
    </citation>
    <scope>NUCLEOTIDE SEQUENCE [LARGE SCALE GENOMIC DNA]</scope>
</reference>
<sequence length="256" mass="29041">MNRSVSTEFNVGFGFEITEASAEGLATQIMDKHFVPNKEREQFMEFVMALHNRVSANSLTAILPEDAVGVIQDYVVPKGVWNRFGELCSQGAPEREATLADTARYTLGERWEMECLEQEISYDPKYREHCLDSIDCWPRPYPITWETLGQKAAKLFPALLGDICLVRAFFKHAFEGPDRYFIFLKDTCMNWGSSGWDYGAGYPGMDGGGDIVYRSVPRIKDAEENHIKQVKNALHLDSVHVDARWHFLLSTDMGGI</sequence>
<evidence type="ECO:0000313" key="1">
    <source>
        <dbReference type="EMBL" id="GMI24945.1"/>
    </source>
</evidence>
<comment type="caution">
    <text evidence="1">The sequence shown here is derived from an EMBL/GenBank/DDBJ whole genome shotgun (WGS) entry which is preliminary data.</text>
</comment>
<organism evidence="1 2">
    <name type="scientific">Triparma columacea</name>
    <dbReference type="NCBI Taxonomy" id="722753"/>
    <lineage>
        <taxon>Eukaryota</taxon>
        <taxon>Sar</taxon>
        <taxon>Stramenopiles</taxon>
        <taxon>Ochrophyta</taxon>
        <taxon>Bolidophyceae</taxon>
        <taxon>Parmales</taxon>
        <taxon>Triparmaceae</taxon>
        <taxon>Triparma</taxon>
    </lineage>
</organism>
<name>A0A9W7L2C5_9STRA</name>
<dbReference type="AlphaFoldDB" id="A0A9W7L2C5"/>